<sequence length="54" mass="6411">MILLFSNKKNLISETNHFEQQNSFYLSTLYFTRLPYSHLIEKEIPSKIDLGNHP</sequence>
<name>A0AAQ1P025_LEPIR</name>
<gene>
    <name evidence="1" type="ORF">LMANV2_240179</name>
</gene>
<dbReference type="AlphaFoldDB" id="A0AAQ1P025"/>
<accession>A0AAQ1P025</accession>
<evidence type="ECO:0000313" key="1">
    <source>
        <dbReference type="EMBL" id="SOR61127.1"/>
    </source>
</evidence>
<proteinExistence type="predicted"/>
<dbReference type="Proteomes" id="UP000234460">
    <property type="component" value="Chromosome LMANV2"/>
</dbReference>
<comment type="caution">
    <text evidence="1">The sequence shown here is derived from an EMBL/GenBank/DDBJ whole genome shotgun (WGS) entry which is preliminary data.</text>
</comment>
<reference evidence="1 2" key="1">
    <citation type="submission" date="2017-11" db="EMBL/GenBank/DDBJ databases">
        <authorList>
            <person name="Lechat P."/>
        </authorList>
    </citation>
    <scope>NUCLEOTIDE SEQUENCE [LARGE SCALE GENOMIC DNA]</scope>
    <source>
        <strain evidence="1">L495</strain>
    </source>
</reference>
<protein>
    <submittedName>
        <fullName evidence="1">Uncharacterized protein</fullName>
    </submittedName>
</protein>
<dbReference type="EMBL" id="OEJX01000017">
    <property type="protein sequence ID" value="SOR61127.1"/>
    <property type="molecule type" value="Genomic_DNA"/>
</dbReference>
<organism evidence="1 2">
    <name type="scientific">Leptospira interrogans serovar Manilae</name>
    <dbReference type="NCBI Taxonomy" id="214675"/>
    <lineage>
        <taxon>Bacteria</taxon>
        <taxon>Pseudomonadati</taxon>
        <taxon>Spirochaetota</taxon>
        <taxon>Spirochaetia</taxon>
        <taxon>Leptospirales</taxon>
        <taxon>Leptospiraceae</taxon>
        <taxon>Leptospira</taxon>
    </lineage>
</organism>
<evidence type="ECO:0000313" key="2">
    <source>
        <dbReference type="Proteomes" id="UP000234460"/>
    </source>
</evidence>